<gene>
    <name evidence="1" type="ORF">AUC70_06270</name>
</gene>
<dbReference type="EMBL" id="LPWE01000011">
    <property type="protein sequence ID" value="ODR95287.1"/>
    <property type="molecule type" value="Genomic_DNA"/>
</dbReference>
<reference evidence="1 2" key="1">
    <citation type="journal article" date="2016" name="Environ. Microbiol.">
        <title>New Methyloceanibacter diversity from North Sea sediments includes methanotroph containing solely the soluble methane monooxygenase.</title>
        <authorList>
            <person name="Vekeman B."/>
            <person name="Kerckhof F.M."/>
            <person name="Cremers G."/>
            <person name="de Vos P."/>
            <person name="Vandamme P."/>
            <person name="Boon N."/>
            <person name="Op den Camp H.J."/>
            <person name="Heylen K."/>
        </authorList>
    </citation>
    <scope>NUCLEOTIDE SEQUENCE [LARGE SCALE GENOMIC DNA]</scope>
    <source>
        <strain evidence="1 2">R-67176</strain>
    </source>
</reference>
<dbReference type="AlphaFoldDB" id="A0A1E3VP33"/>
<proteinExistence type="predicted"/>
<accession>A0A1E3VP33</accession>
<protein>
    <submittedName>
        <fullName evidence="1">Uncharacterized protein</fullName>
    </submittedName>
</protein>
<evidence type="ECO:0000313" key="2">
    <source>
        <dbReference type="Proteomes" id="UP000094172"/>
    </source>
</evidence>
<sequence>MASAADGELCLAAAEKVDDGQTLSPEEIEEARHACGRAITATASIFQKYQFEEAYFAVTGSRYKY</sequence>
<dbReference type="Proteomes" id="UP000094172">
    <property type="component" value="Unassembled WGS sequence"/>
</dbReference>
<keyword evidence="2" id="KW-1185">Reference proteome</keyword>
<organism evidence="1 2">
    <name type="scientific">Methyloceanibacter stevinii</name>
    <dbReference type="NCBI Taxonomy" id="1774970"/>
    <lineage>
        <taxon>Bacteria</taxon>
        <taxon>Pseudomonadati</taxon>
        <taxon>Pseudomonadota</taxon>
        <taxon>Alphaproteobacteria</taxon>
        <taxon>Hyphomicrobiales</taxon>
        <taxon>Hyphomicrobiaceae</taxon>
        <taxon>Methyloceanibacter</taxon>
    </lineage>
</organism>
<name>A0A1E3VP33_9HYPH</name>
<evidence type="ECO:0000313" key="1">
    <source>
        <dbReference type="EMBL" id="ODR95287.1"/>
    </source>
</evidence>
<comment type="caution">
    <text evidence="1">The sequence shown here is derived from an EMBL/GenBank/DDBJ whole genome shotgun (WGS) entry which is preliminary data.</text>
</comment>